<dbReference type="CDD" id="cd07377">
    <property type="entry name" value="WHTH_GntR"/>
    <property type="match status" value="1"/>
</dbReference>
<evidence type="ECO:0000256" key="2">
    <source>
        <dbReference type="ARBA" id="ARBA00023125"/>
    </source>
</evidence>
<dbReference type="eggNOG" id="COG2186">
    <property type="taxonomic scope" value="Bacteria"/>
</dbReference>
<evidence type="ECO:0000313" key="6">
    <source>
        <dbReference type="Proteomes" id="UP000005089"/>
    </source>
</evidence>
<dbReference type="RefSeq" id="WP_005880239.1">
    <property type="nucleotide sequence ID" value="NZ_CP019430.1"/>
</dbReference>
<feature type="domain" description="HTH gntR-type" evidence="4">
    <location>
        <begin position="5"/>
        <end position="73"/>
    </location>
</feature>
<dbReference type="GeneID" id="77135443"/>
<gene>
    <name evidence="5" type="ORF">OFBG_00649</name>
</gene>
<dbReference type="OrthoDB" id="9808698at2"/>
<evidence type="ECO:0000256" key="3">
    <source>
        <dbReference type="ARBA" id="ARBA00023163"/>
    </source>
</evidence>
<reference evidence="5 6" key="1">
    <citation type="submission" date="2009-02" db="EMBL/GenBank/DDBJ databases">
        <title>The Genome Sequence of Oxalobacter formigenes OXCC13.</title>
        <authorList>
            <consortium name="The Broad Institute Genome Sequencing Platform"/>
            <person name="Ward D."/>
            <person name="Young S.K."/>
            <person name="Kodira C.D."/>
            <person name="Zeng Q."/>
            <person name="Koehrsen M."/>
            <person name="Alvarado L."/>
            <person name="Berlin A."/>
            <person name="Borenstein D."/>
            <person name="Chen Z."/>
            <person name="Engels R."/>
            <person name="Freedman E."/>
            <person name="Gellesch M."/>
            <person name="Goldberg J."/>
            <person name="Griggs A."/>
            <person name="Gujja S."/>
            <person name="Heiman D."/>
            <person name="Hepburn T."/>
            <person name="Howarth C."/>
            <person name="Jen D."/>
            <person name="Larson L."/>
            <person name="Lewis B."/>
            <person name="Mehta T."/>
            <person name="Park D."/>
            <person name="Pearson M."/>
            <person name="Roberts A."/>
            <person name="Saif S."/>
            <person name="Shea T."/>
            <person name="Shenoy N."/>
            <person name="Sisk P."/>
            <person name="Stolte C."/>
            <person name="Sykes S."/>
            <person name="Walk T."/>
            <person name="White J."/>
            <person name="Yandava C."/>
            <person name="Allison M.J."/>
            <person name="Lander E."/>
            <person name="Nusbaum C."/>
            <person name="Galagan J."/>
            <person name="Birren B."/>
        </authorList>
    </citation>
    <scope>NUCLEOTIDE SEQUENCE [LARGE SCALE GENOMIC DNA]</scope>
    <source>
        <strain evidence="5 6">OXCC13</strain>
    </source>
</reference>
<dbReference type="InterPro" id="IPR036390">
    <property type="entry name" value="WH_DNA-bd_sf"/>
</dbReference>
<dbReference type="PANTHER" id="PTHR44846">
    <property type="entry name" value="MANNOSYL-D-GLYCERATE TRANSPORT/METABOLISM SYSTEM REPRESSOR MNGR-RELATED"/>
    <property type="match status" value="1"/>
</dbReference>
<dbReference type="GO" id="GO:0003677">
    <property type="term" value="F:DNA binding"/>
    <property type="evidence" value="ECO:0007669"/>
    <property type="project" value="UniProtKB-KW"/>
</dbReference>
<accession>C3X8U5</accession>
<keyword evidence="3" id="KW-0804">Transcription</keyword>
<dbReference type="SUPFAM" id="SSF46785">
    <property type="entry name" value="Winged helix' DNA-binding domain"/>
    <property type="match status" value="2"/>
</dbReference>
<sequence length="481" mass="54161">MPNSNSLEQNIYRNLAAQIQSGFYSKGNRFPPAQEIARLFNVSYGPAQRALKALEKEGLIKVGRGKETLVLKKPYENYLESDTFKKRILSLIDLSHSLRLFSPAINLQGMYHMDLEKELENPLPENNRIEQWRTQYRLFDNSLSALGNQTLHGLYHDINAFVESAFLDIFHVSFTEEEEKTYLNRLVNDYRTCLENCKNGKMAEAKKGLEALTDPFHITAEQYLATLPADRTIQENFSWSPQKGRTRYCDMIAIDLVRKINDGTHPAGTLLPNGAILANIYHVSPITIRRTIALLNKLGVAKTVNGVGTRVVSTENTHLSVSLKAIILGNNLRTFLEAYQLFAMTSEPFISYSFPHFPEELTDKLRQAATIAEPNIAISAITATCLQGIVRYCPLASIREITSKLTLLLLNGSAIPHAELTIDWNRSSKELAEALDAKNGHLFACLFSRILNKTFATMKTHLKKMGVKNIDRIAQPVMNDC</sequence>
<keyword evidence="1" id="KW-0805">Transcription regulation</keyword>
<dbReference type="EMBL" id="GG658170">
    <property type="protein sequence ID" value="EEO29621.1"/>
    <property type="molecule type" value="Genomic_DNA"/>
</dbReference>
<dbReference type="GO" id="GO:0003700">
    <property type="term" value="F:DNA-binding transcription factor activity"/>
    <property type="evidence" value="ECO:0007669"/>
    <property type="project" value="InterPro"/>
</dbReference>
<dbReference type="STRING" id="847.BRW83_1584"/>
<feature type="domain" description="HTH gntR-type" evidence="4">
    <location>
        <begin position="246"/>
        <end position="314"/>
    </location>
</feature>
<evidence type="ECO:0000256" key="1">
    <source>
        <dbReference type="ARBA" id="ARBA00023015"/>
    </source>
</evidence>
<evidence type="ECO:0000313" key="5">
    <source>
        <dbReference type="EMBL" id="EEO29621.1"/>
    </source>
</evidence>
<organism evidence="5 6">
    <name type="scientific">Oxalobacter formigenes OXCC13</name>
    <dbReference type="NCBI Taxonomy" id="556269"/>
    <lineage>
        <taxon>Bacteria</taxon>
        <taxon>Pseudomonadati</taxon>
        <taxon>Pseudomonadota</taxon>
        <taxon>Betaproteobacteria</taxon>
        <taxon>Burkholderiales</taxon>
        <taxon>Oxalobacteraceae</taxon>
        <taxon>Oxalobacter</taxon>
    </lineage>
</organism>
<dbReference type="InterPro" id="IPR000524">
    <property type="entry name" value="Tscrpt_reg_HTH_GntR"/>
</dbReference>
<dbReference type="Gene3D" id="1.10.10.10">
    <property type="entry name" value="Winged helix-like DNA-binding domain superfamily/Winged helix DNA-binding domain"/>
    <property type="match status" value="2"/>
</dbReference>
<dbReference type="GO" id="GO:0045892">
    <property type="term" value="P:negative regulation of DNA-templated transcription"/>
    <property type="evidence" value="ECO:0007669"/>
    <property type="project" value="TreeGrafter"/>
</dbReference>
<dbReference type="HOGENOM" id="CLU_043516_0_0_4"/>
<name>C3X8U5_OXAFO</name>
<dbReference type="InterPro" id="IPR036388">
    <property type="entry name" value="WH-like_DNA-bd_sf"/>
</dbReference>
<dbReference type="SMART" id="SM00345">
    <property type="entry name" value="HTH_GNTR"/>
    <property type="match status" value="2"/>
</dbReference>
<dbReference type="InterPro" id="IPR050679">
    <property type="entry name" value="Bact_HTH_transcr_reg"/>
</dbReference>
<keyword evidence="6" id="KW-1185">Reference proteome</keyword>
<dbReference type="Pfam" id="PF00392">
    <property type="entry name" value="GntR"/>
    <property type="match status" value="2"/>
</dbReference>
<dbReference type="AlphaFoldDB" id="C3X8U5"/>
<dbReference type="Proteomes" id="UP000005089">
    <property type="component" value="Unassembled WGS sequence"/>
</dbReference>
<protein>
    <submittedName>
        <fullName evidence="5">Transcriptional regulator, GntR family</fullName>
    </submittedName>
</protein>
<dbReference type="PROSITE" id="PS50949">
    <property type="entry name" value="HTH_GNTR"/>
    <property type="match status" value="2"/>
</dbReference>
<dbReference type="eggNOG" id="COG2188">
    <property type="taxonomic scope" value="Bacteria"/>
</dbReference>
<proteinExistence type="predicted"/>
<dbReference type="PANTHER" id="PTHR44846:SF17">
    <property type="entry name" value="GNTR-FAMILY TRANSCRIPTIONAL REGULATOR"/>
    <property type="match status" value="1"/>
</dbReference>
<evidence type="ECO:0000259" key="4">
    <source>
        <dbReference type="PROSITE" id="PS50949"/>
    </source>
</evidence>
<keyword evidence="2" id="KW-0238">DNA-binding</keyword>